<reference evidence="2 3" key="1">
    <citation type="submission" date="2012-06" db="EMBL/GenBank/DDBJ databases">
        <title>The complete chromosome of genome of Turneriella parva DSM 21527.</title>
        <authorList>
            <consortium name="US DOE Joint Genome Institute (JGI-PGF)"/>
            <person name="Lucas S."/>
            <person name="Han J."/>
            <person name="Lapidus A."/>
            <person name="Bruce D."/>
            <person name="Goodwin L."/>
            <person name="Pitluck S."/>
            <person name="Peters L."/>
            <person name="Kyrpides N."/>
            <person name="Mavromatis K."/>
            <person name="Ivanova N."/>
            <person name="Mikhailova N."/>
            <person name="Chertkov O."/>
            <person name="Detter J.C."/>
            <person name="Tapia R."/>
            <person name="Han C."/>
            <person name="Land M."/>
            <person name="Hauser L."/>
            <person name="Markowitz V."/>
            <person name="Cheng J.-F."/>
            <person name="Hugenholtz P."/>
            <person name="Woyke T."/>
            <person name="Wu D."/>
            <person name="Gronow S."/>
            <person name="Wellnitz S."/>
            <person name="Brambilla E."/>
            <person name="Klenk H.-P."/>
            <person name="Eisen J.A."/>
        </authorList>
    </citation>
    <scope>NUCLEOTIDE SEQUENCE [LARGE SCALE GENOMIC DNA]</scope>
    <source>
        <strain evidence="3">ATCC BAA-1111 / DSM 21527 / NCTC 11395 / H</strain>
    </source>
</reference>
<proteinExistence type="predicted"/>
<feature type="chain" id="PRO_5003686635" description="Lipoprotein" evidence="1">
    <location>
        <begin position="19"/>
        <end position="204"/>
    </location>
</feature>
<dbReference type="EMBL" id="CP002959">
    <property type="protein sequence ID" value="AFM13795.1"/>
    <property type="molecule type" value="Genomic_DNA"/>
</dbReference>
<dbReference type="STRING" id="869212.Turpa_3156"/>
<dbReference type="KEGG" id="tpx:Turpa_3156"/>
<evidence type="ECO:0000313" key="3">
    <source>
        <dbReference type="Proteomes" id="UP000006048"/>
    </source>
</evidence>
<evidence type="ECO:0000313" key="2">
    <source>
        <dbReference type="EMBL" id="AFM13795.1"/>
    </source>
</evidence>
<sequence>MQVGARAFSLFFVSALLAAFVQPVHSEGGAGALELEILRGVAVSPAATMRDLCDIVLIQRGELEKYPQAASRCEAVAAQKIYEFSKGDIPLIMPVTAGAASKAAINAHGLEKSFMFALTGLEWYAVQSAEHLGLVKARTAHYKKLSGEELLAIFEIAFDQAEAKSKWQKPVNPYEPFGGNSYEEINKAYEKMTETGKEPTKNKK</sequence>
<keyword evidence="3" id="KW-1185">Reference proteome</keyword>
<protein>
    <recommendedName>
        <fullName evidence="4">Lipoprotein</fullName>
    </recommendedName>
</protein>
<gene>
    <name evidence="2" type="ordered locus">Turpa_3156</name>
</gene>
<feature type="signal peptide" evidence="1">
    <location>
        <begin position="1"/>
        <end position="18"/>
    </location>
</feature>
<keyword evidence="1" id="KW-0732">Signal</keyword>
<dbReference type="HOGENOM" id="CLU_1342770_0_0_12"/>
<dbReference type="AlphaFoldDB" id="I4B938"/>
<dbReference type="Proteomes" id="UP000006048">
    <property type="component" value="Chromosome"/>
</dbReference>
<evidence type="ECO:0008006" key="4">
    <source>
        <dbReference type="Google" id="ProtNLM"/>
    </source>
</evidence>
<organism evidence="2 3">
    <name type="scientific">Turneriella parva (strain ATCC BAA-1111 / DSM 21527 / NCTC 11395 / H)</name>
    <name type="common">Leptospira parva</name>
    <dbReference type="NCBI Taxonomy" id="869212"/>
    <lineage>
        <taxon>Bacteria</taxon>
        <taxon>Pseudomonadati</taxon>
        <taxon>Spirochaetota</taxon>
        <taxon>Spirochaetia</taxon>
        <taxon>Leptospirales</taxon>
        <taxon>Leptospiraceae</taxon>
        <taxon>Turneriella</taxon>
    </lineage>
</organism>
<accession>I4B938</accession>
<name>I4B938_TURPD</name>
<evidence type="ECO:0000256" key="1">
    <source>
        <dbReference type="SAM" id="SignalP"/>
    </source>
</evidence>